<feature type="transmembrane region" description="Helical" evidence="6">
    <location>
        <begin position="125"/>
        <end position="145"/>
    </location>
</feature>
<comment type="subcellular location">
    <subcellularLocation>
        <location evidence="1">Cell membrane</location>
        <topology evidence="1">Multi-pass membrane protein</topology>
    </subcellularLocation>
</comment>
<protein>
    <submittedName>
        <fullName evidence="8">Integral membrane protein</fullName>
    </submittedName>
</protein>
<evidence type="ECO:0000256" key="4">
    <source>
        <dbReference type="ARBA" id="ARBA00022989"/>
    </source>
</evidence>
<gene>
    <name evidence="8" type="ORF">SAMN04489751_2259</name>
</gene>
<evidence type="ECO:0000256" key="5">
    <source>
        <dbReference type="ARBA" id="ARBA00023136"/>
    </source>
</evidence>
<dbReference type="RefSeq" id="WP_092105678.1">
    <property type="nucleotide sequence ID" value="NZ_LT629739.1"/>
</dbReference>
<evidence type="ECO:0000313" key="9">
    <source>
        <dbReference type="Proteomes" id="UP000199700"/>
    </source>
</evidence>
<dbReference type="PANTHER" id="PTHR40077:SF1">
    <property type="entry name" value="MEMBRANE PROTEIN"/>
    <property type="match status" value="1"/>
</dbReference>
<dbReference type="EMBL" id="LT629739">
    <property type="protein sequence ID" value="SDS54579.1"/>
    <property type="molecule type" value="Genomic_DNA"/>
</dbReference>
<evidence type="ECO:0000259" key="7">
    <source>
        <dbReference type="Pfam" id="PF12823"/>
    </source>
</evidence>
<dbReference type="GO" id="GO:0005886">
    <property type="term" value="C:plasma membrane"/>
    <property type="evidence" value="ECO:0007669"/>
    <property type="project" value="UniProtKB-SubCell"/>
</dbReference>
<dbReference type="PANTHER" id="PTHR40077">
    <property type="entry name" value="MEMBRANE PROTEIN-RELATED"/>
    <property type="match status" value="1"/>
</dbReference>
<dbReference type="Proteomes" id="UP000199700">
    <property type="component" value="Chromosome"/>
</dbReference>
<dbReference type="Pfam" id="PF12823">
    <property type="entry name" value="DUF3817"/>
    <property type="match status" value="1"/>
</dbReference>
<organism evidence="8 9">
    <name type="scientific">Brevibacterium sandarakinum</name>
    <dbReference type="NCBI Taxonomy" id="629680"/>
    <lineage>
        <taxon>Bacteria</taxon>
        <taxon>Bacillati</taxon>
        <taxon>Actinomycetota</taxon>
        <taxon>Actinomycetes</taxon>
        <taxon>Micrococcales</taxon>
        <taxon>Brevibacteriaceae</taxon>
        <taxon>Brevibacterium</taxon>
    </lineage>
</organism>
<keyword evidence="5 6" id="KW-0472">Membrane</keyword>
<keyword evidence="9" id="KW-1185">Reference proteome</keyword>
<proteinExistence type="predicted"/>
<accession>A0A1H1T4G3</accession>
<feature type="transmembrane region" description="Helical" evidence="6">
    <location>
        <begin position="36"/>
        <end position="59"/>
    </location>
</feature>
<evidence type="ECO:0000256" key="6">
    <source>
        <dbReference type="SAM" id="Phobius"/>
    </source>
</evidence>
<dbReference type="NCBIfam" id="TIGR03954">
    <property type="entry name" value="integ_memb_HG"/>
    <property type="match status" value="1"/>
</dbReference>
<evidence type="ECO:0000256" key="1">
    <source>
        <dbReference type="ARBA" id="ARBA00004651"/>
    </source>
</evidence>
<keyword evidence="2" id="KW-1003">Cell membrane</keyword>
<dbReference type="STRING" id="629680.SAMN04489751_2259"/>
<name>A0A1H1T4G3_BRESA</name>
<evidence type="ECO:0000256" key="3">
    <source>
        <dbReference type="ARBA" id="ARBA00022692"/>
    </source>
</evidence>
<sequence length="153" mass="16361">MTPKLFFKIFAIAETITWSLLIIGMILKYVTKTTEIGVRIGGGIHGFVFICFVIAVIGVGTSQLWSKKRIATGLGSAIIPYATIPFEVSVAKAGALEGDWGLGANGRTPRNWFEKLTSWAIRSPWLAIGVGIVVVIAIFSGLLLAGPPGDWGK</sequence>
<evidence type="ECO:0000256" key="2">
    <source>
        <dbReference type="ARBA" id="ARBA00022475"/>
    </source>
</evidence>
<dbReference type="OrthoDB" id="3396203at2"/>
<feature type="domain" description="DUF3817" evidence="7">
    <location>
        <begin position="6"/>
        <end position="91"/>
    </location>
</feature>
<keyword evidence="3 6" id="KW-0812">Transmembrane</keyword>
<evidence type="ECO:0000313" key="8">
    <source>
        <dbReference type="EMBL" id="SDS54579.1"/>
    </source>
</evidence>
<feature type="transmembrane region" description="Helical" evidence="6">
    <location>
        <begin position="7"/>
        <end position="30"/>
    </location>
</feature>
<dbReference type="AlphaFoldDB" id="A0A1H1T4G3"/>
<reference evidence="8" key="1">
    <citation type="submission" date="2016-10" db="EMBL/GenBank/DDBJ databases">
        <authorList>
            <person name="Varghese N."/>
            <person name="Submissions S."/>
        </authorList>
    </citation>
    <scope>NUCLEOTIDE SEQUENCE [LARGE SCALE GENOMIC DNA]</scope>
    <source>
        <strain evidence="8">DSM 22082</strain>
    </source>
</reference>
<keyword evidence="4 6" id="KW-1133">Transmembrane helix</keyword>
<dbReference type="InterPro" id="IPR023845">
    <property type="entry name" value="DUF3817_TM"/>
</dbReference>